<dbReference type="Pfam" id="PF26621">
    <property type="entry name" value="DUF8198"/>
    <property type="match status" value="1"/>
</dbReference>
<dbReference type="Proteomes" id="UP000318199">
    <property type="component" value="Unassembled WGS sequence"/>
</dbReference>
<protein>
    <recommendedName>
        <fullName evidence="1">DUF8198 domain-containing protein</fullName>
    </recommendedName>
</protein>
<dbReference type="AlphaFoldDB" id="A0A562ZQX6"/>
<dbReference type="OrthoDB" id="7957365at2"/>
<name>A0A562ZQX6_9BURK</name>
<dbReference type="InterPro" id="IPR058511">
    <property type="entry name" value="DUF8198"/>
</dbReference>
<accession>A0A562ZQX6</accession>
<comment type="caution">
    <text evidence="2">The sequence shown here is derived from an EMBL/GenBank/DDBJ whole genome shotgun (WGS) entry which is preliminary data.</text>
</comment>
<evidence type="ECO:0000259" key="1">
    <source>
        <dbReference type="Pfam" id="PF26621"/>
    </source>
</evidence>
<reference evidence="2 3" key="1">
    <citation type="submission" date="2019-07" db="EMBL/GenBank/DDBJ databases">
        <title>Caenimonas sedimenti sp. nov., isolated from activated sludge.</title>
        <authorList>
            <person name="Xu J."/>
        </authorList>
    </citation>
    <scope>NUCLEOTIDE SEQUENCE [LARGE SCALE GENOMIC DNA]</scope>
    <source>
        <strain evidence="2 3">HX-9-20</strain>
    </source>
</reference>
<evidence type="ECO:0000313" key="3">
    <source>
        <dbReference type="Proteomes" id="UP000318199"/>
    </source>
</evidence>
<dbReference type="EMBL" id="VOBQ01000011">
    <property type="protein sequence ID" value="TWO70751.1"/>
    <property type="molecule type" value="Genomic_DNA"/>
</dbReference>
<dbReference type="InterPro" id="IPR058063">
    <property type="entry name" value="FFLEE_fam"/>
</dbReference>
<sequence length="246" mass="27235">METAQKIRQAVAEVALLRQEGLATPAIGEAVRRLKRLQARRFAGSYADLLSAGPYVSAARFFLEELYSDKDYAERDSQFARIAGAVEKFFPVDVAHTAVALAQLHALTEALDHAMAVEWLRTAEPDPDTERYVSAWRAVGRRVDRDRQLVMVLAIGVEMARLTRAPGLRFMLKMMRGPASAAGLGSLQRFLETGFDTFAAMARRPRGAENFLDTIRERESALIALLFDVEPVAAGTELSRILGQAR</sequence>
<evidence type="ECO:0000313" key="2">
    <source>
        <dbReference type="EMBL" id="TWO70751.1"/>
    </source>
</evidence>
<feature type="domain" description="DUF8198" evidence="1">
    <location>
        <begin position="23"/>
        <end position="231"/>
    </location>
</feature>
<proteinExistence type="predicted"/>
<keyword evidence="3" id="KW-1185">Reference proteome</keyword>
<dbReference type="NCBIfam" id="NF047641">
    <property type="entry name" value="FFLEE_fam"/>
    <property type="match status" value="1"/>
</dbReference>
<dbReference type="RefSeq" id="WP_145893747.1">
    <property type="nucleotide sequence ID" value="NZ_VOBQ01000011.1"/>
</dbReference>
<gene>
    <name evidence="2" type="ORF">FN976_14455</name>
</gene>
<organism evidence="2 3">
    <name type="scientific">Caenimonas sedimenti</name>
    <dbReference type="NCBI Taxonomy" id="2596921"/>
    <lineage>
        <taxon>Bacteria</taxon>
        <taxon>Pseudomonadati</taxon>
        <taxon>Pseudomonadota</taxon>
        <taxon>Betaproteobacteria</taxon>
        <taxon>Burkholderiales</taxon>
        <taxon>Comamonadaceae</taxon>
        <taxon>Caenimonas</taxon>
    </lineage>
</organism>